<dbReference type="Proteomes" id="UP000037035">
    <property type="component" value="Unassembled WGS sequence"/>
</dbReference>
<name>A0A0L6UDX6_9BASI</name>
<protein>
    <submittedName>
        <fullName evidence="1">Uncharacterized protein</fullName>
    </submittedName>
</protein>
<organism evidence="1 2">
    <name type="scientific">Puccinia sorghi</name>
    <dbReference type="NCBI Taxonomy" id="27349"/>
    <lineage>
        <taxon>Eukaryota</taxon>
        <taxon>Fungi</taxon>
        <taxon>Dikarya</taxon>
        <taxon>Basidiomycota</taxon>
        <taxon>Pucciniomycotina</taxon>
        <taxon>Pucciniomycetes</taxon>
        <taxon>Pucciniales</taxon>
        <taxon>Pucciniaceae</taxon>
        <taxon>Puccinia</taxon>
    </lineage>
</organism>
<dbReference type="VEuPathDB" id="FungiDB:VP01_7003g1"/>
<evidence type="ECO:0000313" key="1">
    <source>
        <dbReference type="EMBL" id="KNZ46721.1"/>
    </source>
</evidence>
<keyword evidence="2" id="KW-1185">Reference proteome</keyword>
<sequence length="129" mass="14894">MWQTRKSLLVRNTRSHHPRFSSSSASISHLGLHRLPQLHQTLNPRSAFPHDHPFTNNSTPDWVHFQNLVHGVIKSFQGSVLSQGWLLKNSDYFASGIDRLHSRRFLLGDFIWPTEVDYFIHSLSPLPDS</sequence>
<dbReference type="EMBL" id="LAVV01012388">
    <property type="protein sequence ID" value="KNZ46721.1"/>
    <property type="molecule type" value="Genomic_DNA"/>
</dbReference>
<proteinExistence type="predicted"/>
<dbReference type="AlphaFoldDB" id="A0A0L6UDX6"/>
<gene>
    <name evidence="1" type="ORF">VP01_7003g1</name>
</gene>
<accession>A0A0L6UDX6</accession>
<reference evidence="1 2" key="1">
    <citation type="submission" date="2015-08" db="EMBL/GenBank/DDBJ databases">
        <title>Next Generation Sequencing and Analysis of the Genome of Puccinia sorghi L Schw, the Causal Agent of Maize Common Rust.</title>
        <authorList>
            <person name="Rochi L."/>
            <person name="Burguener G."/>
            <person name="Darino M."/>
            <person name="Turjanski A."/>
            <person name="Kreff E."/>
            <person name="Dieguez M.J."/>
            <person name="Sacco F."/>
        </authorList>
    </citation>
    <scope>NUCLEOTIDE SEQUENCE [LARGE SCALE GENOMIC DNA]</scope>
    <source>
        <strain evidence="1 2">RO10H11247</strain>
    </source>
</reference>
<evidence type="ECO:0000313" key="2">
    <source>
        <dbReference type="Proteomes" id="UP000037035"/>
    </source>
</evidence>
<comment type="caution">
    <text evidence="1">The sequence shown here is derived from an EMBL/GenBank/DDBJ whole genome shotgun (WGS) entry which is preliminary data.</text>
</comment>